<keyword evidence="2" id="KW-1185">Reference proteome</keyword>
<organism evidence="1 2">
    <name type="scientific">Peronosclerospora sorghi</name>
    <dbReference type="NCBI Taxonomy" id="230839"/>
    <lineage>
        <taxon>Eukaryota</taxon>
        <taxon>Sar</taxon>
        <taxon>Stramenopiles</taxon>
        <taxon>Oomycota</taxon>
        <taxon>Peronosporomycetes</taxon>
        <taxon>Peronosporales</taxon>
        <taxon>Peronosporaceae</taxon>
        <taxon>Peronosclerospora</taxon>
    </lineage>
</organism>
<sequence>MNGLNEPNLAMYERLLSSHQLVAFQETKFNKYDSLQSNEHFIHSADSGARCFWSDSTCPDFKERHGVGLVLSSASPFGEVEDLTAGVYAEQLRNRYLLLKTSLGDKPVFLHVVYAPDEPSRRGDFFRTLPVTFNYTDTNSADLDGGIMHIVLGDFNVTMDPYLDQASPSQHLPGQGRAELSDWLDSLGLVDAWRYSNPDMRDYTSPTRKNRLDYCFLTVNLIQDHLNTICHIRDRKWRCEDHIPVEFSLQAKILPRLKRAPWRCPPWLLQVPEIQDFLVTSVHALADRIKLFPGSNPGCLLDEHKRTDSIYLRRRWIELRDLDSRRMASKITAVNSALDLYNSMPTEATKLQYDQAKADLNAYRETIKQRNEAKKFAADLHLSERATSHFFRAPQQDCLRSPITELTREDGTITSDYAEVADGHRRYWGTLFQSTSPDLLHLRQATYKPLKLATLLQDTVPRLTQKQQAMLDSPITANDLYWAIMKSKNGKAPGPDGLPIEYYKLAPHLWARIYEVVHAYQLKKGKMTKFQRRAHISLLYKAGDRSLPGNYRPLTLLNHDAKLGPKVMAWRLGTVLPPIIHEDQKGFVPGRSIRHLLLQFQDLQDICIIRYPDACAVLIDFAKAFDSVLWSALDMVLHHFGFGRTFRAWIKTFYNETSVRLLLNQSPGDPFLLGAGVRQGDPLSPGLFVVFIEPMMNFLRARFSPHGLAVNSTCLPHLVLAFADDCTGMLADVNDAEDFLSLVQEYADAAGLVLNKKKTCIMPFTHHVSPNKLNSLRASTELHVLRIGDTTNLLGVLQDTTGDTATAGKFDKGWIYTPVLEGGLGLTPAKVFIQAMHLKCLRDGIAATNARCVPPRWLSPALELFTRALGPLGVGFDILYATMKGNQWSCLPSFWKTTLRQWADLHTSYGTTQWKPFVQDILLELIDVTAFVRPASRTRLINDTMARFNLILPQHDPLHGPMRSSLVESACHAWSLDGMLVVDMANRHFDHLLLKARRTSSSVQLPLHQLQVHNFHPTQDMWRMELAWDRHVLPICSDVKYRLQHNAMGFLYKFQWRTQVSLSSACVHGCASIETASHLFWFCHVARDVWNYFLPPFAELIDGDFKWQHVLFPSTICVRPTTTQVYGDYAFRVVFNIVRCCVLRALWLHRNKRLYNSDIATSSPFVLHQAKAYVLIHLRQLQDAELQQGHGKRVAFIKKIWGCFRTLPPPNSTIASFSAATYTATATSLSTTTSTYTSISRGESSSSSPSSVSFSCSRRSNGLAAQGSGS</sequence>
<proteinExistence type="predicted"/>
<reference evidence="1 2" key="1">
    <citation type="journal article" date="2022" name="bioRxiv">
        <title>The genome of the oomycete Peronosclerospora sorghi, a cosmopolitan pathogen of maize and sorghum, is inflated with dispersed pseudogenes.</title>
        <authorList>
            <person name="Fletcher K."/>
            <person name="Martin F."/>
            <person name="Isakeit T."/>
            <person name="Cavanaugh K."/>
            <person name="Magill C."/>
            <person name="Michelmore R."/>
        </authorList>
    </citation>
    <scope>NUCLEOTIDE SEQUENCE [LARGE SCALE GENOMIC DNA]</scope>
    <source>
        <strain evidence="1">P6</strain>
    </source>
</reference>
<evidence type="ECO:0000313" key="1">
    <source>
        <dbReference type="EMBL" id="KAI9905223.1"/>
    </source>
</evidence>
<protein>
    <submittedName>
        <fullName evidence="1">Uncharacterized protein</fullName>
    </submittedName>
</protein>
<gene>
    <name evidence="1" type="ORF">PsorP6_014184</name>
</gene>
<name>A0ACC0VHK6_9STRA</name>
<dbReference type="Proteomes" id="UP001163321">
    <property type="component" value="Chromosome 9"/>
</dbReference>
<comment type="caution">
    <text evidence="1">The sequence shown here is derived from an EMBL/GenBank/DDBJ whole genome shotgun (WGS) entry which is preliminary data.</text>
</comment>
<accession>A0ACC0VHK6</accession>
<dbReference type="EMBL" id="CM047588">
    <property type="protein sequence ID" value="KAI9905223.1"/>
    <property type="molecule type" value="Genomic_DNA"/>
</dbReference>
<evidence type="ECO:0000313" key="2">
    <source>
        <dbReference type="Proteomes" id="UP001163321"/>
    </source>
</evidence>